<dbReference type="Pfam" id="PF00005">
    <property type="entry name" value="ABC_tran"/>
    <property type="match status" value="1"/>
</dbReference>
<evidence type="ECO:0000256" key="1">
    <source>
        <dbReference type="ARBA" id="ARBA00022448"/>
    </source>
</evidence>
<dbReference type="PROSITE" id="PS50893">
    <property type="entry name" value="ABC_TRANSPORTER_2"/>
    <property type="match status" value="1"/>
</dbReference>
<dbReference type="SMART" id="SM00382">
    <property type="entry name" value="AAA"/>
    <property type="match status" value="1"/>
</dbReference>
<feature type="domain" description="ABC transporter" evidence="5">
    <location>
        <begin position="27"/>
        <end position="264"/>
    </location>
</feature>
<dbReference type="Gene3D" id="3.40.50.300">
    <property type="entry name" value="P-loop containing nucleotide triphosphate hydrolases"/>
    <property type="match status" value="1"/>
</dbReference>
<evidence type="ECO:0000259" key="5">
    <source>
        <dbReference type="PROSITE" id="PS50893"/>
    </source>
</evidence>
<dbReference type="EMBL" id="MAQB02000001">
    <property type="protein sequence ID" value="OFJ49074.1"/>
    <property type="molecule type" value="Genomic_DNA"/>
</dbReference>
<name>A0A1E8PTN2_9BURK</name>
<protein>
    <submittedName>
        <fullName evidence="6">ABC transporter ATP-binding protein</fullName>
    </submittedName>
</protein>
<dbReference type="InterPro" id="IPR017871">
    <property type="entry name" value="ABC_transporter-like_CS"/>
</dbReference>
<dbReference type="InterPro" id="IPR003439">
    <property type="entry name" value="ABC_transporter-like_ATP-bd"/>
</dbReference>
<dbReference type="CDD" id="cd03261">
    <property type="entry name" value="ABC_Org_Solvent_Resistant"/>
    <property type="match status" value="1"/>
</dbReference>
<accession>A0A1E8PTN2</accession>
<dbReference type="InterPro" id="IPR027417">
    <property type="entry name" value="P-loop_NTPase"/>
</dbReference>
<dbReference type="PANTHER" id="PTHR43023">
    <property type="entry name" value="PROTEIN TRIGALACTOSYLDIACYLGLYCEROL 3, CHLOROPLASTIC"/>
    <property type="match status" value="1"/>
</dbReference>
<keyword evidence="4 6" id="KW-0067">ATP-binding</keyword>
<keyword evidence="1" id="KW-0813">Transport</keyword>
<evidence type="ECO:0000256" key="3">
    <source>
        <dbReference type="ARBA" id="ARBA00022741"/>
    </source>
</evidence>
<dbReference type="InterPro" id="IPR003593">
    <property type="entry name" value="AAA+_ATPase"/>
</dbReference>
<sequence length="299" mass="32729">MTHNDIAGKVREGNEGRFNLHGSAPVVEITNLWTKFGRTVVHQDLNLEIERGEILSIVGGSGTGKTVLLRQMLGLEHPARGCVKVFGEDINKASSDQLQQLRNHWGMLFQQGALYSALTVFDNVAQPMRELRVLPEALIRDAVLLKMNMVGLGPEHALKMPSDLSGGMIKRVALARALALEPKLLFLDEPTAGLDPDLSESFVSLIQSLHRELGLTVVMVTHDLDTLFALSTRIAVLAEKHVIALGPTREVIEVDHRFIKQFFLGDRGKRALAVLDEKQAAAKAAQPGDDAGTDKKAEK</sequence>
<evidence type="ECO:0000256" key="4">
    <source>
        <dbReference type="ARBA" id="ARBA00022840"/>
    </source>
</evidence>
<evidence type="ECO:0000256" key="2">
    <source>
        <dbReference type="ARBA" id="ARBA00022475"/>
    </source>
</evidence>
<dbReference type="AlphaFoldDB" id="A0A1E8PTN2"/>
<dbReference type="Proteomes" id="UP000092634">
    <property type="component" value="Unassembled WGS sequence"/>
</dbReference>
<evidence type="ECO:0000313" key="6">
    <source>
        <dbReference type="EMBL" id="OFJ49074.1"/>
    </source>
</evidence>
<keyword evidence="3" id="KW-0547">Nucleotide-binding</keyword>
<reference evidence="6 7" key="1">
    <citation type="submission" date="2016-10" db="EMBL/GenBank/DDBJ databases">
        <title>Updated version of Genome Assembly of Janthinobacterium lividum ERGS5:01.</title>
        <authorList>
            <person name="Kumar R."/>
            <person name="Acharya V."/>
            <person name="Singh D."/>
        </authorList>
    </citation>
    <scope>NUCLEOTIDE SEQUENCE [LARGE SCALE GENOMIC DNA]</scope>
    <source>
        <strain evidence="6 7">ERGS5:01</strain>
    </source>
</reference>
<gene>
    <name evidence="6" type="ORF">BA896_009430</name>
</gene>
<dbReference type="SUPFAM" id="SSF52540">
    <property type="entry name" value="P-loop containing nucleoside triphosphate hydrolases"/>
    <property type="match status" value="1"/>
</dbReference>
<proteinExistence type="predicted"/>
<keyword evidence="2" id="KW-1003">Cell membrane</keyword>
<dbReference type="PROSITE" id="PS00211">
    <property type="entry name" value="ABC_TRANSPORTER_1"/>
    <property type="match status" value="1"/>
</dbReference>
<evidence type="ECO:0000313" key="7">
    <source>
        <dbReference type="Proteomes" id="UP000092634"/>
    </source>
</evidence>
<dbReference type="PANTHER" id="PTHR43023:SF3">
    <property type="entry name" value="PROTEIN TRIGALACTOSYLDIACYLGLYCEROL 3, CHLOROPLASTIC"/>
    <property type="match status" value="1"/>
</dbReference>
<organism evidence="6 7">
    <name type="scientific">Janthinobacterium lividum</name>
    <dbReference type="NCBI Taxonomy" id="29581"/>
    <lineage>
        <taxon>Bacteria</taxon>
        <taxon>Pseudomonadati</taxon>
        <taxon>Pseudomonadota</taxon>
        <taxon>Betaproteobacteria</taxon>
        <taxon>Burkholderiales</taxon>
        <taxon>Oxalobacteraceae</taxon>
        <taxon>Janthinobacterium</taxon>
    </lineage>
</organism>
<comment type="caution">
    <text evidence="6">The sequence shown here is derived from an EMBL/GenBank/DDBJ whole genome shotgun (WGS) entry which is preliminary data.</text>
</comment>
<keyword evidence="2" id="KW-0472">Membrane</keyword>
<dbReference type="GO" id="GO:0016887">
    <property type="term" value="F:ATP hydrolysis activity"/>
    <property type="evidence" value="ECO:0007669"/>
    <property type="project" value="InterPro"/>
</dbReference>
<dbReference type="GO" id="GO:0005524">
    <property type="term" value="F:ATP binding"/>
    <property type="evidence" value="ECO:0007669"/>
    <property type="project" value="UniProtKB-KW"/>
</dbReference>